<dbReference type="RefSeq" id="WP_343992081.1">
    <property type="nucleotide sequence ID" value="NZ_BAAALG010000003.1"/>
</dbReference>
<comment type="caution">
    <text evidence="3">The sequence shown here is derived from an EMBL/GenBank/DDBJ whole genome shotgun (WGS) entry which is preliminary data.</text>
</comment>
<evidence type="ECO:0000313" key="3">
    <source>
        <dbReference type="EMBL" id="GAA1096075.1"/>
    </source>
</evidence>
<evidence type="ECO:0000256" key="2">
    <source>
        <dbReference type="SAM" id="Phobius"/>
    </source>
</evidence>
<feature type="transmembrane region" description="Helical" evidence="2">
    <location>
        <begin position="137"/>
        <end position="159"/>
    </location>
</feature>
<evidence type="ECO:0000313" key="4">
    <source>
        <dbReference type="Proteomes" id="UP001501581"/>
    </source>
</evidence>
<dbReference type="EMBL" id="BAAALG010000003">
    <property type="protein sequence ID" value="GAA1096075.1"/>
    <property type="molecule type" value="Genomic_DNA"/>
</dbReference>
<reference evidence="4" key="1">
    <citation type="journal article" date="2019" name="Int. J. Syst. Evol. Microbiol.">
        <title>The Global Catalogue of Microorganisms (GCM) 10K type strain sequencing project: providing services to taxonomists for standard genome sequencing and annotation.</title>
        <authorList>
            <consortium name="The Broad Institute Genomics Platform"/>
            <consortium name="The Broad Institute Genome Sequencing Center for Infectious Disease"/>
            <person name="Wu L."/>
            <person name="Ma J."/>
        </authorList>
    </citation>
    <scope>NUCLEOTIDE SEQUENCE [LARGE SCALE GENOMIC DNA]</scope>
    <source>
        <strain evidence="4">JCM 13008</strain>
    </source>
</reference>
<keyword evidence="2" id="KW-0472">Membrane</keyword>
<dbReference type="InterPro" id="IPR019051">
    <property type="entry name" value="Trp_biosyn_TM_oprn/chp"/>
</dbReference>
<gene>
    <name evidence="3" type="ORF">GCM10009668_10600</name>
</gene>
<dbReference type="Pfam" id="PF09534">
    <property type="entry name" value="Trp_oprn_chp"/>
    <property type="match status" value="1"/>
</dbReference>
<sequence length="206" mass="21307">MTDRRRASFGPIILLGLAAGALSAVSAGKAQVRIADSDLDGLHLGTSTIELATEGTASVPLAQALALVALASWGVLLVTRGVVRRLIAVLAAASSVGVLVSGIVGLVRLHQDYASDSVERLGLPGSVGADFEVATTAWFWALMVGALLSVVAGVLAVRLTPWWPEMGSRYDAPTAGGEAAKPATPVEDQSNLDLWKQLDEGRDPTD</sequence>
<keyword evidence="2" id="KW-1133">Transmembrane helix</keyword>
<keyword evidence="2" id="KW-0812">Transmembrane</keyword>
<keyword evidence="4" id="KW-1185">Reference proteome</keyword>
<evidence type="ECO:0000256" key="1">
    <source>
        <dbReference type="SAM" id="MobiDB-lite"/>
    </source>
</evidence>
<proteinExistence type="predicted"/>
<feature type="compositionally biased region" description="Basic and acidic residues" evidence="1">
    <location>
        <begin position="196"/>
        <end position="206"/>
    </location>
</feature>
<dbReference type="Proteomes" id="UP001501581">
    <property type="component" value="Unassembled WGS sequence"/>
</dbReference>
<feature type="region of interest" description="Disordered" evidence="1">
    <location>
        <begin position="171"/>
        <end position="206"/>
    </location>
</feature>
<protein>
    <recommendedName>
        <fullName evidence="5">Trp biosynthesis-associated membrane protein</fullName>
    </recommendedName>
</protein>
<evidence type="ECO:0008006" key="5">
    <source>
        <dbReference type="Google" id="ProtNLM"/>
    </source>
</evidence>
<feature type="transmembrane region" description="Helical" evidence="2">
    <location>
        <begin position="61"/>
        <end position="79"/>
    </location>
</feature>
<organism evidence="3 4">
    <name type="scientific">Nocardioides dubius</name>
    <dbReference type="NCBI Taxonomy" id="317019"/>
    <lineage>
        <taxon>Bacteria</taxon>
        <taxon>Bacillati</taxon>
        <taxon>Actinomycetota</taxon>
        <taxon>Actinomycetes</taxon>
        <taxon>Propionibacteriales</taxon>
        <taxon>Nocardioidaceae</taxon>
        <taxon>Nocardioides</taxon>
    </lineage>
</organism>
<name>A0ABP4EA31_9ACTN</name>
<feature type="transmembrane region" description="Helical" evidence="2">
    <location>
        <begin position="86"/>
        <end position="107"/>
    </location>
</feature>
<accession>A0ABP4EA31</accession>